<proteinExistence type="predicted"/>
<dbReference type="EMBL" id="CAKKLH010000339">
    <property type="protein sequence ID" value="CAH0113427.1"/>
    <property type="molecule type" value="Genomic_DNA"/>
</dbReference>
<reference evidence="2" key="1">
    <citation type="submission" date="2021-11" db="EMBL/GenBank/DDBJ databases">
        <authorList>
            <person name="Schell T."/>
        </authorList>
    </citation>
    <scope>NUCLEOTIDE SEQUENCE</scope>
    <source>
        <strain evidence="2">M5</strain>
    </source>
</reference>
<dbReference type="Proteomes" id="UP000789390">
    <property type="component" value="Unassembled WGS sequence"/>
</dbReference>
<feature type="domain" description="DUF4789" evidence="1">
    <location>
        <begin position="174"/>
        <end position="294"/>
    </location>
</feature>
<evidence type="ECO:0000259" key="1">
    <source>
        <dbReference type="Pfam" id="PF16033"/>
    </source>
</evidence>
<organism evidence="2 3">
    <name type="scientific">Daphnia galeata</name>
    <dbReference type="NCBI Taxonomy" id="27404"/>
    <lineage>
        <taxon>Eukaryota</taxon>
        <taxon>Metazoa</taxon>
        <taxon>Ecdysozoa</taxon>
        <taxon>Arthropoda</taxon>
        <taxon>Crustacea</taxon>
        <taxon>Branchiopoda</taxon>
        <taxon>Diplostraca</taxon>
        <taxon>Cladocera</taxon>
        <taxon>Anomopoda</taxon>
        <taxon>Daphniidae</taxon>
        <taxon>Daphnia</taxon>
    </lineage>
</organism>
<evidence type="ECO:0000313" key="2">
    <source>
        <dbReference type="EMBL" id="CAH0113427.1"/>
    </source>
</evidence>
<protein>
    <recommendedName>
        <fullName evidence="1">DUF4789 domain-containing protein</fullName>
    </recommendedName>
</protein>
<comment type="caution">
    <text evidence="2">The sequence shown here is derived from an EMBL/GenBank/DDBJ whole genome shotgun (WGS) entry which is preliminary data.</text>
</comment>
<dbReference type="OrthoDB" id="6338576at2759"/>
<evidence type="ECO:0000313" key="3">
    <source>
        <dbReference type="Proteomes" id="UP000789390"/>
    </source>
</evidence>
<dbReference type="PANTHER" id="PTHR21177">
    <property type="entry name" value="IP06524P-RELATED"/>
    <property type="match status" value="1"/>
</dbReference>
<dbReference type="Pfam" id="PF16033">
    <property type="entry name" value="DUF4789"/>
    <property type="match status" value="1"/>
</dbReference>
<accession>A0A8J2WQF4</accession>
<sequence length="351" mass="39578">MWPERRSASESHPSLKIDDSSIENRDNLVSELQHLGTDYMRSLKSMENILYDMQDKWQHIDHKSKALKRNMGHILTNAKSSCNNDKDPEFGNEEDDFFAETKDKQKEAIKMLVTGIKGIWEKCENTSWHVPNEEISALRSQMAGLLFLLKERHCESSTETFYKGRCHPIGRGEHCPHNSLMVLYDGKNNNKGFCDCQDNISGGNGLLPILSNETGICYFQNTQGPCSRGEWFVIKNGMTQCEAVPNRCFADGKHVYGKMNGSDRPTTLSRLNWSKSRSSSTESKCWEIGSSDHCPSGQTVKAEQNSNGDLRVHCSLPVSEIVPSISLAYFTQCRVGTQRNRHGNCIRGFVG</sequence>
<keyword evidence="3" id="KW-1185">Reference proteome</keyword>
<gene>
    <name evidence="2" type="ORF">DGAL_LOCUS17323</name>
</gene>
<dbReference type="PANTHER" id="PTHR21177:SF4">
    <property type="entry name" value="IP06524P"/>
    <property type="match status" value="1"/>
</dbReference>
<dbReference type="AlphaFoldDB" id="A0A8J2WQF4"/>
<name>A0A8J2WQF4_9CRUS</name>
<dbReference type="InterPro" id="IPR031993">
    <property type="entry name" value="DUF4789"/>
</dbReference>